<dbReference type="Proteomes" id="UP000689195">
    <property type="component" value="Unassembled WGS sequence"/>
</dbReference>
<accession>A0A8S1RZY3</accession>
<name>A0A8S1RZY3_9CILI</name>
<reference evidence="1" key="1">
    <citation type="submission" date="2021-01" db="EMBL/GenBank/DDBJ databases">
        <authorList>
            <consortium name="Genoscope - CEA"/>
            <person name="William W."/>
        </authorList>
    </citation>
    <scope>NUCLEOTIDE SEQUENCE</scope>
</reference>
<protein>
    <submittedName>
        <fullName evidence="1">Uncharacterized protein</fullName>
    </submittedName>
</protein>
<organism evidence="1 2">
    <name type="scientific">Paramecium pentaurelia</name>
    <dbReference type="NCBI Taxonomy" id="43138"/>
    <lineage>
        <taxon>Eukaryota</taxon>
        <taxon>Sar</taxon>
        <taxon>Alveolata</taxon>
        <taxon>Ciliophora</taxon>
        <taxon>Intramacronucleata</taxon>
        <taxon>Oligohymenophorea</taxon>
        <taxon>Peniculida</taxon>
        <taxon>Parameciidae</taxon>
        <taxon>Paramecium</taxon>
    </lineage>
</organism>
<proteinExistence type="predicted"/>
<evidence type="ECO:0000313" key="1">
    <source>
        <dbReference type="EMBL" id="CAD8133526.1"/>
    </source>
</evidence>
<comment type="caution">
    <text evidence="1">The sequence shown here is derived from an EMBL/GenBank/DDBJ whole genome shotgun (WGS) entry which is preliminary data.</text>
</comment>
<sequence length="235" mass="27838">MFKYPQLTYYVFDKFVQYNSKEKINDFLSLNYQQMLQYSNSNFLKDCFLILLQIRKLILIQITYILSLTSKSFHINQNYSSANITIDLININNKIQNMSSSLESQVLFSIWRLYQQNQISMEQKGCIKDLLIKKDRNFYFIISNHQNLDELQEKLLEILNCIDLQFCSDQGSPRDLDGEETICPIIRLSNPSNTPTTIKSYQNKPQKRFRFLSSSNESEIAQNNQRLRSNSFHYQ</sequence>
<keyword evidence="2" id="KW-1185">Reference proteome</keyword>
<evidence type="ECO:0000313" key="2">
    <source>
        <dbReference type="Proteomes" id="UP000689195"/>
    </source>
</evidence>
<gene>
    <name evidence="1" type="ORF">PPENT_87.1.T0020449</name>
</gene>
<dbReference type="EMBL" id="CAJJDO010000002">
    <property type="protein sequence ID" value="CAD8133526.1"/>
    <property type="molecule type" value="Genomic_DNA"/>
</dbReference>
<dbReference type="AlphaFoldDB" id="A0A8S1RZY3"/>